<dbReference type="FunCoup" id="A0A168PUG5">
    <property type="interactions" value="407"/>
</dbReference>
<keyword evidence="1 2" id="KW-0694">RNA-binding</keyword>
<evidence type="ECO:0000256" key="3">
    <source>
        <dbReference type="SAM" id="MobiDB-lite"/>
    </source>
</evidence>
<dbReference type="Gene3D" id="3.30.70.330">
    <property type="match status" value="2"/>
</dbReference>
<proteinExistence type="predicted"/>
<feature type="compositionally biased region" description="Low complexity" evidence="3">
    <location>
        <begin position="11"/>
        <end position="26"/>
    </location>
</feature>
<dbReference type="PANTHER" id="PTHR23003:SF64">
    <property type="entry name" value="RRM DOMAIN-CONTAINING PROTEIN"/>
    <property type="match status" value="1"/>
</dbReference>
<dbReference type="Pfam" id="PF00076">
    <property type="entry name" value="RRM_1"/>
    <property type="match status" value="2"/>
</dbReference>
<name>A0A168PUG5_ABSGL</name>
<dbReference type="InterPro" id="IPR000504">
    <property type="entry name" value="RRM_dom"/>
</dbReference>
<dbReference type="InParanoid" id="A0A168PUG5"/>
<evidence type="ECO:0000259" key="4">
    <source>
        <dbReference type="PROSITE" id="PS50102"/>
    </source>
</evidence>
<organism evidence="5">
    <name type="scientific">Absidia glauca</name>
    <name type="common">Pin mould</name>
    <dbReference type="NCBI Taxonomy" id="4829"/>
    <lineage>
        <taxon>Eukaryota</taxon>
        <taxon>Fungi</taxon>
        <taxon>Fungi incertae sedis</taxon>
        <taxon>Mucoromycota</taxon>
        <taxon>Mucoromycotina</taxon>
        <taxon>Mucoromycetes</taxon>
        <taxon>Mucorales</taxon>
        <taxon>Cunninghamellaceae</taxon>
        <taxon>Absidia</taxon>
    </lineage>
</organism>
<dbReference type="InterPro" id="IPR050374">
    <property type="entry name" value="RRT5_SRSF_SR"/>
</dbReference>
<feature type="domain" description="RRM" evidence="4">
    <location>
        <begin position="70"/>
        <end position="147"/>
    </location>
</feature>
<gene>
    <name evidence="5" type="primary">ABSGL_08815.1 scaffold 10439</name>
</gene>
<dbReference type="SMART" id="SM00360">
    <property type="entry name" value="RRM"/>
    <property type="match status" value="2"/>
</dbReference>
<reference evidence="5" key="1">
    <citation type="submission" date="2016-04" db="EMBL/GenBank/DDBJ databases">
        <authorList>
            <person name="Evans L.H."/>
            <person name="Alamgir A."/>
            <person name="Owens N."/>
            <person name="Weber N.D."/>
            <person name="Virtaneva K."/>
            <person name="Barbian K."/>
            <person name="Babar A."/>
            <person name="Rosenke K."/>
        </authorList>
    </citation>
    <scope>NUCLEOTIDE SEQUENCE [LARGE SCALE GENOMIC DNA]</scope>
    <source>
        <strain evidence="5">CBS 101.48</strain>
    </source>
</reference>
<dbReference type="GO" id="GO:0005634">
    <property type="term" value="C:nucleus"/>
    <property type="evidence" value="ECO:0007669"/>
    <property type="project" value="TreeGrafter"/>
</dbReference>
<dbReference type="GO" id="GO:0005737">
    <property type="term" value="C:cytoplasm"/>
    <property type="evidence" value="ECO:0007669"/>
    <property type="project" value="TreeGrafter"/>
</dbReference>
<dbReference type="STRING" id="4829.A0A168PUG5"/>
<dbReference type="PANTHER" id="PTHR23003">
    <property type="entry name" value="RNA RECOGNITION MOTIF RRM DOMAIN CONTAINING PROTEIN"/>
    <property type="match status" value="1"/>
</dbReference>
<dbReference type="OrthoDB" id="1049195at2759"/>
<dbReference type="FunFam" id="3.30.70.330:FF:000145">
    <property type="entry name" value="Putative RNP domain-containing protein"/>
    <property type="match status" value="2"/>
</dbReference>
<keyword evidence="6" id="KW-1185">Reference proteome</keyword>
<evidence type="ECO:0000256" key="2">
    <source>
        <dbReference type="PROSITE-ProRule" id="PRU00176"/>
    </source>
</evidence>
<evidence type="ECO:0000313" key="5">
    <source>
        <dbReference type="EMBL" id="SAM02998.1"/>
    </source>
</evidence>
<feature type="domain" description="RRM" evidence="4">
    <location>
        <begin position="191"/>
        <end position="268"/>
    </location>
</feature>
<sequence>MTPSPSDNHTTQDSSSSSPTQEDTSTLSRHYHSDNLQAFRSDTDDRHDEIVNEQEPVPDEHPAHPKTQVRQLFVGNLPFRMRWQDLKDLFRKAGQVLRADVALSVDHRSKGHGTVLFATVEDAQAAIDMLHNSKWHGRVLEVREDRGYVEQQPLKQHSSSSTVSSPWKPEDNQQPHGMMKPEPTKIIQPGRQLFVGNLPFQCQWQDLKDLFRRAGKILRADVAQEADGRSRGFGTVLFATLEDGKKAIEMLNGFEYQGRQLRVHFDKFAAGTPHHHQQQRTTHDYLLPSRFGNIEFNSQSPDPNVLESLQQTYGSNFNSNSMIGSYCAISTGQPSYAPTSVDLTYDHYHPSSQQGSRYDPPLAHHYQRQQPLMPARSERDSPYFGYYSSPLISQSLQEMSQHHSTSSVGTEGDATQSLFRYSSHWSPHEQPPSLYSSYQQQNYDFYRPPASHQQQDELSQSMQQMKLVGEEGGESRNGFGAADGKNGNSATTRGVWDPLNRLRL</sequence>
<evidence type="ECO:0000313" key="6">
    <source>
        <dbReference type="Proteomes" id="UP000078561"/>
    </source>
</evidence>
<feature type="region of interest" description="Disordered" evidence="3">
    <location>
        <begin position="469"/>
        <end position="504"/>
    </location>
</feature>
<feature type="region of interest" description="Disordered" evidence="3">
    <location>
        <begin position="148"/>
        <end position="180"/>
    </location>
</feature>
<dbReference type="SUPFAM" id="SSF54928">
    <property type="entry name" value="RNA-binding domain, RBD"/>
    <property type="match status" value="2"/>
</dbReference>
<dbReference type="EMBL" id="LT554026">
    <property type="protein sequence ID" value="SAM02998.1"/>
    <property type="molecule type" value="Genomic_DNA"/>
</dbReference>
<protein>
    <recommendedName>
        <fullName evidence="4">RRM domain-containing protein</fullName>
    </recommendedName>
</protein>
<dbReference type="GO" id="GO:0003729">
    <property type="term" value="F:mRNA binding"/>
    <property type="evidence" value="ECO:0007669"/>
    <property type="project" value="TreeGrafter"/>
</dbReference>
<dbReference type="PROSITE" id="PS50102">
    <property type="entry name" value="RRM"/>
    <property type="match status" value="2"/>
</dbReference>
<evidence type="ECO:0000256" key="1">
    <source>
        <dbReference type="ARBA" id="ARBA00022884"/>
    </source>
</evidence>
<dbReference type="InterPro" id="IPR012677">
    <property type="entry name" value="Nucleotide-bd_a/b_plait_sf"/>
</dbReference>
<accession>A0A168PUG5</accession>
<dbReference type="AlphaFoldDB" id="A0A168PUG5"/>
<dbReference type="InterPro" id="IPR035979">
    <property type="entry name" value="RBD_domain_sf"/>
</dbReference>
<dbReference type="GO" id="GO:1990904">
    <property type="term" value="C:ribonucleoprotein complex"/>
    <property type="evidence" value="ECO:0007669"/>
    <property type="project" value="TreeGrafter"/>
</dbReference>
<feature type="region of interest" description="Disordered" evidence="3">
    <location>
        <begin position="1"/>
        <end position="45"/>
    </location>
</feature>
<dbReference type="Proteomes" id="UP000078561">
    <property type="component" value="Unassembled WGS sequence"/>
</dbReference>